<proteinExistence type="predicted"/>
<name>A0A0P7BGM8_9HYPO</name>
<dbReference type="Proteomes" id="UP000050424">
    <property type="component" value="Unassembled WGS sequence"/>
</dbReference>
<dbReference type="InterPro" id="IPR029052">
    <property type="entry name" value="Metallo-depent_PP-like"/>
</dbReference>
<keyword evidence="1" id="KW-0732">Signal</keyword>
<feature type="signal peptide" evidence="1">
    <location>
        <begin position="1"/>
        <end position="19"/>
    </location>
</feature>
<reference evidence="3 4" key="1">
    <citation type="submission" date="2015-09" db="EMBL/GenBank/DDBJ databases">
        <title>Draft genome of a European isolate of the apple canker pathogen Neonectria ditissima.</title>
        <authorList>
            <person name="Gomez-Cortecero A."/>
            <person name="Harrison R.J."/>
            <person name="Armitage A.D."/>
        </authorList>
    </citation>
    <scope>NUCLEOTIDE SEQUENCE [LARGE SCALE GENOMIC DNA]</scope>
    <source>
        <strain evidence="3 4">R09/05</strain>
    </source>
</reference>
<feature type="domain" description="Calcineurin-like phosphoesterase" evidence="2">
    <location>
        <begin position="43"/>
        <end position="307"/>
    </location>
</feature>
<evidence type="ECO:0000259" key="2">
    <source>
        <dbReference type="Pfam" id="PF00149"/>
    </source>
</evidence>
<dbReference type="InterPro" id="IPR004843">
    <property type="entry name" value="Calcineurin-like_PHP"/>
</dbReference>
<protein>
    <recommendedName>
        <fullName evidence="2">Calcineurin-like phosphoesterase domain-containing protein</fullName>
    </recommendedName>
</protein>
<gene>
    <name evidence="3" type="ORF">AK830_g7264</name>
</gene>
<dbReference type="GO" id="GO:0005737">
    <property type="term" value="C:cytoplasm"/>
    <property type="evidence" value="ECO:0007669"/>
    <property type="project" value="TreeGrafter"/>
</dbReference>
<dbReference type="CDD" id="cd07383">
    <property type="entry name" value="MPP_Dcr2"/>
    <property type="match status" value="1"/>
</dbReference>
<dbReference type="PANTHER" id="PTHR32440">
    <property type="entry name" value="PHOSPHATASE DCR2-RELATED-RELATED"/>
    <property type="match status" value="1"/>
</dbReference>
<sequence>MIRLLEATLIASLAGLSHQSAIPRATSSDSLAPLKFNSNGTFQITVFSDLHFGQFESTTGPEQDKNTVRVIEDVLDYEVPDLVVLNGDLISGDEAYAENSTLYLDMIVAPIVDRNLTWASTYGNHDHNYNLSAEALYEREHLWTNSRTQKMVNATKAGVTNYYLPVYAANCTSSTSCTPELLLWFFDSRGGYYFQGEAQPDWVDTSVVTWFNETNNALVEKYDKTIPSLAFVHIPVNASWALQVEAGVHPHLQPGIDDEPPVAQQGAGWCADADPEKTCVYGEQDVPFMEALVAIPGIIGLFSGHDHGNTWCYKWDSLVGGMDITGNGINLCYGQHGGYGGYGDWIRGAREIVVSQDQLAELAVDTHIRLESGDVVGDVSLNSTYNQDYYPATPDTKTYLSDATVTLSETSLAPRNGPWPLQEQSSTGILAVAVYFGLWVYVLLGPS</sequence>
<dbReference type="AlphaFoldDB" id="A0A0P7BGM8"/>
<dbReference type="SUPFAM" id="SSF56300">
    <property type="entry name" value="Metallo-dependent phosphatases"/>
    <property type="match status" value="1"/>
</dbReference>
<dbReference type="OrthoDB" id="783096at2759"/>
<dbReference type="GO" id="GO:0016788">
    <property type="term" value="F:hydrolase activity, acting on ester bonds"/>
    <property type="evidence" value="ECO:0007669"/>
    <property type="project" value="TreeGrafter"/>
</dbReference>
<dbReference type="EMBL" id="LKCW01000110">
    <property type="protein sequence ID" value="KPM39318.1"/>
    <property type="molecule type" value="Genomic_DNA"/>
</dbReference>
<dbReference type="STRING" id="78410.A0A0P7BGM8"/>
<dbReference type="Gene3D" id="3.60.21.10">
    <property type="match status" value="1"/>
</dbReference>
<evidence type="ECO:0000313" key="3">
    <source>
        <dbReference type="EMBL" id="KPM39318.1"/>
    </source>
</evidence>
<organism evidence="3 4">
    <name type="scientific">Neonectria ditissima</name>
    <dbReference type="NCBI Taxonomy" id="78410"/>
    <lineage>
        <taxon>Eukaryota</taxon>
        <taxon>Fungi</taxon>
        <taxon>Dikarya</taxon>
        <taxon>Ascomycota</taxon>
        <taxon>Pezizomycotina</taxon>
        <taxon>Sordariomycetes</taxon>
        <taxon>Hypocreomycetidae</taxon>
        <taxon>Hypocreales</taxon>
        <taxon>Nectriaceae</taxon>
        <taxon>Neonectria</taxon>
    </lineage>
</organism>
<accession>A0A0P7BGM8</accession>
<dbReference type="Pfam" id="PF00149">
    <property type="entry name" value="Metallophos"/>
    <property type="match status" value="1"/>
</dbReference>
<dbReference type="PANTHER" id="PTHR32440:SF11">
    <property type="entry name" value="METALLOPHOSPHOESTERASE DOMAIN-CONTAINING PROTEIN"/>
    <property type="match status" value="1"/>
</dbReference>
<evidence type="ECO:0000313" key="4">
    <source>
        <dbReference type="Proteomes" id="UP000050424"/>
    </source>
</evidence>
<evidence type="ECO:0000256" key="1">
    <source>
        <dbReference type="SAM" id="SignalP"/>
    </source>
</evidence>
<keyword evidence="4" id="KW-1185">Reference proteome</keyword>
<comment type="caution">
    <text evidence="3">The sequence shown here is derived from an EMBL/GenBank/DDBJ whole genome shotgun (WGS) entry which is preliminary data.</text>
</comment>
<feature type="chain" id="PRO_5006135816" description="Calcineurin-like phosphoesterase domain-containing protein" evidence="1">
    <location>
        <begin position="20"/>
        <end position="447"/>
    </location>
</feature>